<proteinExistence type="predicted"/>
<accession>A0A183SWE2</accession>
<dbReference type="Proteomes" id="UP000275846">
    <property type="component" value="Unassembled WGS sequence"/>
</dbReference>
<dbReference type="EMBL" id="UYSU01034713">
    <property type="protein sequence ID" value="VDL94925.1"/>
    <property type="molecule type" value="Genomic_DNA"/>
</dbReference>
<gene>
    <name evidence="1" type="ORF">SSLN_LOCUS8540</name>
</gene>
<keyword evidence="2" id="KW-1185">Reference proteome</keyword>
<reference evidence="3" key="1">
    <citation type="submission" date="2016-06" db="UniProtKB">
        <authorList>
            <consortium name="WormBaseParasite"/>
        </authorList>
    </citation>
    <scope>IDENTIFICATION</scope>
</reference>
<name>A0A183SWE2_SCHSO</name>
<evidence type="ECO:0000313" key="3">
    <source>
        <dbReference type="WBParaSite" id="SSLN_0000887501-mRNA-1"/>
    </source>
</evidence>
<reference evidence="1 2" key="2">
    <citation type="submission" date="2018-11" db="EMBL/GenBank/DDBJ databases">
        <authorList>
            <consortium name="Pathogen Informatics"/>
        </authorList>
    </citation>
    <scope>NUCLEOTIDE SEQUENCE [LARGE SCALE GENOMIC DNA]</scope>
    <source>
        <strain evidence="1 2">NST_G2</strain>
    </source>
</reference>
<organism evidence="3">
    <name type="scientific">Schistocephalus solidus</name>
    <name type="common">Tapeworm</name>
    <dbReference type="NCBI Taxonomy" id="70667"/>
    <lineage>
        <taxon>Eukaryota</taxon>
        <taxon>Metazoa</taxon>
        <taxon>Spiralia</taxon>
        <taxon>Lophotrochozoa</taxon>
        <taxon>Platyhelminthes</taxon>
        <taxon>Cestoda</taxon>
        <taxon>Eucestoda</taxon>
        <taxon>Diphyllobothriidea</taxon>
        <taxon>Diphyllobothriidae</taxon>
        <taxon>Schistocephalus</taxon>
    </lineage>
</organism>
<evidence type="ECO:0000313" key="2">
    <source>
        <dbReference type="Proteomes" id="UP000275846"/>
    </source>
</evidence>
<protein>
    <submittedName>
        <fullName evidence="1 3">Uncharacterized protein</fullName>
    </submittedName>
</protein>
<evidence type="ECO:0000313" key="1">
    <source>
        <dbReference type="EMBL" id="VDL94925.1"/>
    </source>
</evidence>
<dbReference type="WBParaSite" id="SSLN_0000887501-mRNA-1">
    <property type="protein sequence ID" value="SSLN_0000887501-mRNA-1"/>
    <property type="gene ID" value="SSLN_0000887501"/>
</dbReference>
<dbReference type="AlphaFoldDB" id="A0A183SWE2"/>
<sequence length="159" mass="17682">MRRWRRRRELAQSDIRSRAHARLQSCDLTTHCHLAAPWSYVTPLHASIIDASAHSRMCACVRGARQWWKPSDQWWISVCVRARLHARENAKTDVGRITAVKGSGGGVPLIDEAVWPFTGAPAYTYAVGVVVASLSVSTGKASQCPRPLHSHTKKFDKIA</sequence>